<sequence length="81" mass="8937">MSTTTSAETVDLNPQTLLNVNMSNITKLTSSNYMMWSLQVHALLDGYELAGHLDGTKPPPPPTVTVDTITSTNPDYTLWKR</sequence>
<accession>A0A8X7U437</accession>
<dbReference type="Proteomes" id="UP000886595">
    <property type="component" value="Unassembled WGS sequence"/>
</dbReference>
<evidence type="ECO:0008006" key="3">
    <source>
        <dbReference type="Google" id="ProtNLM"/>
    </source>
</evidence>
<comment type="caution">
    <text evidence="1">The sequence shown here is derived from an EMBL/GenBank/DDBJ whole genome shotgun (WGS) entry which is preliminary data.</text>
</comment>
<reference evidence="1 2" key="1">
    <citation type="submission" date="2020-02" db="EMBL/GenBank/DDBJ databases">
        <authorList>
            <person name="Ma Q."/>
            <person name="Huang Y."/>
            <person name="Song X."/>
            <person name="Pei D."/>
        </authorList>
    </citation>
    <scope>NUCLEOTIDE SEQUENCE [LARGE SCALE GENOMIC DNA]</scope>
    <source>
        <strain evidence="1">Sxm20200214</strain>
        <tissue evidence="1">Leaf</tissue>
    </source>
</reference>
<dbReference type="OrthoDB" id="1912561at2759"/>
<evidence type="ECO:0000313" key="1">
    <source>
        <dbReference type="EMBL" id="KAG2265187.1"/>
    </source>
</evidence>
<name>A0A8X7U437_BRACI</name>
<organism evidence="1 2">
    <name type="scientific">Brassica carinata</name>
    <name type="common">Ethiopian mustard</name>
    <name type="synonym">Abyssinian cabbage</name>
    <dbReference type="NCBI Taxonomy" id="52824"/>
    <lineage>
        <taxon>Eukaryota</taxon>
        <taxon>Viridiplantae</taxon>
        <taxon>Streptophyta</taxon>
        <taxon>Embryophyta</taxon>
        <taxon>Tracheophyta</taxon>
        <taxon>Spermatophyta</taxon>
        <taxon>Magnoliopsida</taxon>
        <taxon>eudicotyledons</taxon>
        <taxon>Gunneridae</taxon>
        <taxon>Pentapetalae</taxon>
        <taxon>rosids</taxon>
        <taxon>malvids</taxon>
        <taxon>Brassicales</taxon>
        <taxon>Brassicaceae</taxon>
        <taxon>Brassiceae</taxon>
        <taxon>Brassica</taxon>
    </lineage>
</organism>
<protein>
    <recommendedName>
        <fullName evidence="3">Retrotransposon Copia-like N-terminal domain-containing protein</fullName>
    </recommendedName>
</protein>
<dbReference type="AlphaFoldDB" id="A0A8X7U437"/>
<keyword evidence="2" id="KW-1185">Reference proteome</keyword>
<dbReference type="EMBL" id="JAAMPC010000014">
    <property type="protein sequence ID" value="KAG2265187.1"/>
    <property type="molecule type" value="Genomic_DNA"/>
</dbReference>
<evidence type="ECO:0000313" key="2">
    <source>
        <dbReference type="Proteomes" id="UP000886595"/>
    </source>
</evidence>
<gene>
    <name evidence="1" type="ORF">Bca52824_072266</name>
</gene>
<proteinExistence type="predicted"/>